<dbReference type="SUPFAM" id="SSF53098">
    <property type="entry name" value="Ribonuclease H-like"/>
    <property type="match status" value="1"/>
</dbReference>
<evidence type="ECO:0000256" key="2">
    <source>
        <dbReference type="ARBA" id="ARBA00022723"/>
    </source>
</evidence>
<dbReference type="PANTHER" id="PTHR32166:SF121">
    <property type="entry name" value="DUF659 DOMAIN-CONTAINING PROTEIN"/>
    <property type="match status" value="1"/>
</dbReference>
<dbReference type="AlphaFoldDB" id="A0A6A4N2Q5"/>
<keyword evidence="12" id="KW-1185">Reference proteome</keyword>
<feature type="domain" description="BED-type" evidence="8">
    <location>
        <begin position="35"/>
        <end position="73"/>
    </location>
</feature>
<name>A0A6A4N2Q5_LUPAL</name>
<reference evidence="12" key="1">
    <citation type="journal article" date="2020" name="Nat. Commun.">
        <title>Genome sequence of the cluster root forming white lupin.</title>
        <authorList>
            <person name="Hufnagel B."/>
            <person name="Marques A."/>
            <person name="Soriano A."/>
            <person name="Marques L."/>
            <person name="Divol F."/>
            <person name="Doumas P."/>
            <person name="Sallet E."/>
            <person name="Mancinotti D."/>
            <person name="Carrere S."/>
            <person name="Marande W."/>
            <person name="Arribat S."/>
            <person name="Keller J."/>
            <person name="Huneau C."/>
            <person name="Blein T."/>
            <person name="Aime D."/>
            <person name="Laguerre M."/>
            <person name="Taylor J."/>
            <person name="Schubert V."/>
            <person name="Nelson M."/>
            <person name="Geu-Flores F."/>
            <person name="Crespi M."/>
            <person name="Gallardo-Guerrero K."/>
            <person name="Delaux P.-M."/>
            <person name="Salse J."/>
            <person name="Berges H."/>
            <person name="Guyot R."/>
            <person name="Gouzy J."/>
            <person name="Peret B."/>
        </authorList>
    </citation>
    <scope>NUCLEOTIDE SEQUENCE [LARGE SCALE GENOMIC DNA]</scope>
    <source>
        <strain evidence="12">cv. Amiga</strain>
    </source>
</reference>
<keyword evidence="4" id="KW-0862">Zinc</keyword>
<dbReference type="GO" id="GO:0005634">
    <property type="term" value="C:nucleus"/>
    <property type="evidence" value="ECO:0007669"/>
    <property type="project" value="UniProtKB-SubCell"/>
</dbReference>
<evidence type="ECO:0000256" key="7">
    <source>
        <dbReference type="SAM" id="MobiDB-lite"/>
    </source>
</evidence>
<evidence type="ECO:0000256" key="4">
    <source>
        <dbReference type="ARBA" id="ARBA00022833"/>
    </source>
</evidence>
<keyword evidence="3" id="KW-0863">Zinc-finger</keyword>
<keyword evidence="5" id="KW-0238">DNA-binding</keyword>
<dbReference type="GO" id="GO:0008270">
    <property type="term" value="F:zinc ion binding"/>
    <property type="evidence" value="ECO:0007669"/>
    <property type="project" value="UniProtKB-KW"/>
</dbReference>
<sequence>MFMFMISDMTSSASSPNTIQSVIPTTQSVRAKSDPTWDHCQLVQDVDGKKSIKCLYCSKCYKGGGIHRIKQHLAGEKGDVLPCLSVPFEVKHQLKEHLNQVSGSRKRGTNQIRSEEDADEENMNPPIKAKGKGKTNTLDFAPRTTPGAQPSIKMGFVGKDAIHKADLAIARFFYDCCIPFNCSNSVYYQPMINAIAAIGPGYKGPTYYAIRSNLLHEMKKEVELLVENFRSFWKETGCTIMADGWQDQRNRQLINFLVYSPKGISFIRSVDASDIVKDARTLCNLFIELVEFVGVTNVVHLVTDNAANYKAAGAMLNEKFPSIFWSPCAAHCLNLILGDIGKMEHVSTLAKSASDITKFVYNHGFLLAWLRKRQGWKEIIRPGATRFATTFIALKSIHEHKHDLQALVTSKDFIDSRYYRDKKANRFVEVVMNTRFWNDCAIIVNIVAPLIRLLRIVDTDEIPSLPYVYDGMCRARKTIKNVFMNKKSLYKPYTRIIKQRWDKQLRTKLHCAAYFLNPTFYYDKENFCIKPEVQQGWLDVLQAKVTTSKTDFFKQSCIYHDKVGSFGNSMAIETVKHLRPDQWWSQFGFSAPMVSQLAIKILSQTTSSSGCERNWSVFERIHTRKRNKLEHKRLNDLVYVHYNLGLKDREVNKRRTLDPVDYESMENIEFWITEEEEETPLIDYDEIEKMFYYDLSNPILDLTKDDEGMVEGQNITIDGELNLDSFPQEDVDSYTQSTSLTNNINLGSNQDNDTWMN</sequence>
<dbReference type="GO" id="GO:0046983">
    <property type="term" value="F:protein dimerization activity"/>
    <property type="evidence" value="ECO:0007669"/>
    <property type="project" value="InterPro"/>
</dbReference>
<comment type="caution">
    <text evidence="11">The sequence shown here is derived from an EMBL/GenBank/DDBJ whole genome shotgun (WGS) entry which is preliminary data.</text>
</comment>
<dbReference type="Pfam" id="PF04937">
    <property type="entry name" value="DUF659"/>
    <property type="match status" value="1"/>
</dbReference>
<evidence type="ECO:0000259" key="9">
    <source>
        <dbReference type="Pfam" id="PF04937"/>
    </source>
</evidence>
<dbReference type="InterPro" id="IPR007021">
    <property type="entry name" value="DUF659"/>
</dbReference>
<evidence type="ECO:0000259" key="8">
    <source>
        <dbReference type="Pfam" id="PF02892"/>
    </source>
</evidence>
<keyword evidence="2" id="KW-0479">Metal-binding</keyword>
<dbReference type="GO" id="GO:0003677">
    <property type="term" value="F:DNA binding"/>
    <property type="evidence" value="ECO:0007669"/>
    <property type="project" value="UniProtKB-KW"/>
</dbReference>
<dbReference type="InterPro" id="IPR012337">
    <property type="entry name" value="RNaseH-like_sf"/>
</dbReference>
<evidence type="ECO:0000313" key="11">
    <source>
        <dbReference type="EMBL" id="KAE9584852.1"/>
    </source>
</evidence>
<dbReference type="Pfam" id="PF05699">
    <property type="entry name" value="Dimer_Tnp_hAT"/>
    <property type="match status" value="1"/>
</dbReference>
<accession>A0A6A4N2Q5</accession>
<keyword evidence="6" id="KW-0539">Nucleus</keyword>
<evidence type="ECO:0000256" key="3">
    <source>
        <dbReference type="ARBA" id="ARBA00022771"/>
    </source>
</evidence>
<feature type="region of interest" description="Disordered" evidence="7">
    <location>
        <begin position="99"/>
        <end position="144"/>
    </location>
</feature>
<proteinExistence type="predicted"/>
<gene>
    <name evidence="11" type="ORF">Lalb_Chr25g0282821</name>
</gene>
<dbReference type="Proteomes" id="UP000447434">
    <property type="component" value="Chromosome 25"/>
</dbReference>
<evidence type="ECO:0000259" key="10">
    <source>
        <dbReference type="Pfam" id="PF05699"/>
    </source>
</evidence>
<feature type="domain" description="DUF659" evidence="9">
    <location>
        <begin position="205"/>
        <end position="356"/>
    </location>
</feature>
<dbReference type="InterPro" id="IPR003656">
    <property type="entry name" value="Znf_BED"/>
</dbReference>
<evidence type="ECO:0000256" key="6">
    <source>
        <dbReference type="ARBA" id="ARBA00023242"/>
    </source>
</evidence>
<evidence type="ECO:0000313" key="12">
    <source>
        <dbReference type="Proteomes" id="UP000447434"/>
    </source>
</evidence>
<evidence type="ECO:0000256" key="1">
    <source>
        <dbReference type="ARBA" id="ARBA00004123"/>
    </source>
</evidence>
<dbReference type="PANTHER" id="PTHR32166">
    <property type="entry name" value="OSJNBA0013A04.12 PROTEIN"/>
    <property type="match status" value="1"/>
</dbReference>
<evidence type="ECO:0000256" key="5">
    <source>
        <dbReference type="ARBA" id="ARBA00023125"/>
    </source>
</evidence>
<organism evidence="11 12">
    <name type="scientific">Lupinus albus</name>
    <name type="common">White lupine</name>
    <name type="synonym">Lupinus termis</name>
    <dbReference type="NCBI Taxonomy" id="3870"/>
    <lineage>
        <taxon>Eukaryota</taxon>
        <taxon>Viridiplantae</taxon>
        <taxon>Streptophyta</taxon>
        <taxon>Embryophyta</taxon>
        <taxon>Tracheophyta</taxon>
        <taxon>Spermatophyta</taxon>
        <taxon>Magnoliopsida</taxon>
        <taxon>eudicotyledons</taxon>
        <taxon>Gunneridae</taxon>
        <taxon>Pentapetalae</taxon>
        <taxon>rosids</taxon>
        <taxon>fabids</taxon>
        <taxon>Fabales</taxon>
        <taxon>Fabaceae</taxon>
        <taxon>Papilionoideae</taxon>
        <taxon>50 kb inversion clade</taxon>
        <taxon>genistoids sensu lato</taxon>
        <taxon>core genistoids</taxon>
        <taxon>Genisteae</taxon>
        <taxon>Lupinus</taxon>
    </lineage>
</organism>
<dbReference type="OrthoDB" id="1427832at2759"/>
<dbReference type="InterPro" id="IPR008906">
    <property type="entry name" value="HATC_C_dom"/>
</dbReference>
<protein>
    <submittedName>
        <fullName evidence="11">Putative transcription factor/ chromatin remodeling BED-type(Zn) family</fullName>
    </submittedName>
</protein>
<comment type="subcellular location">
    <subcellularLocation>
        <location evidence="1">Nucleus</location>
    </subcellularLocation>
</comment>
<dbReference type="EMBL" id="WOCE01000025">
    <property type="protein sequence ID" value="KAE9584852.1"/>
    <property type="molecule type" value="Genomic_DNA"/>
</dbReference>
<feature type="domain" description="HAT C-terminal dimerisation" evidence="10">
    <location>
        <begin position="573"/>
        <end position="644"/>
    </location>
</feature>
<dbReference type="Pfam" id="PF02892">
    <property type="entry name" value="zf-BED"/>
    <property type="match status" value="1"/>
</dbReference>